<dbReference type="Pfam" id="PF10326">
    <property type="entry name" value="7TM_GPCR_Str"/>
    <property type="match status" value="1"/>
</dbReference>
<dbReference type="OrthoDB" id="5812563at2759"/>
<name>A0A2A6CVT7_PRIPA</name>
<accession>A0A8R1YY85</accession>
<dbReference type="AlphaFoldDB" id="A0A2A6CVT7"/>
<accession>A0A2A6CVT7</accession>
<evidence type="ECO:0000313" key="2">
    <source>
        <dbReference type="Proteomes" id="UP000005239"/>
    </source>
</evidence>
<dbReference type="EnsemblMetazoa" id="PPA36483.1">
    <property type="protein sequence ID" value="PPA36483.1"/>
    <property type="gene ID" value="WBGene00274852"/>
</dbReference>
<protein>
    <submittedName>
        <fullName evidence="1">Srj-8</fullName>
    </submittedName>
</protein>
<reference evidence="2" key="1">
    <citation type="journal article" date="2008" name="Nat. Genet.">
        <title>The Pristionchus pacificus genome provides a unique perspective on nematode lifestyle and parasitism.</title>
        <authorList>
            <person name="Dieterich C."/>
            <person name="Clifton S.W."/>
            <person name="Schuster L.N."/>
            <person name="Chinwalla A."/>
            <person name="Delehaunty K."/>
            <person name="Dinkelacker I."/>
            <person name="Fulton L."/>
            <person name="Fulton R."/>
            <person name="Godfrey J."/>
            <person name="Minx P."/>
            <person name="Mitreva M."/>
            <person name="Roeseler W."/>
            <person name="Tian H."/>
            <person name="Witte H."/>
            <person name="Yang S.P."/>
            <person name="Wilson R.K."/>
            <person name="Sommer R.J."/>
        </authorList>
    </citation>
    <scope>NUCLEOTIDE SEQUENCE [LARGE SCALE GENOMIC DNA]</scope>
    <source>
        <strain evidence="2">PS312</strain>
    </source>
</reference>
<dbReference type="PANTHER" id="PTHR45907">
    <property type="entry name" value="SERPENTINE RECEPTOR, CLASS J"/>
    <property type="match status" value="1"/>
</dbReference>
<dbReference type="SUPFAM" id="SSF81321">
    <property type="entry name" value="Family A G protein-coupled receptor-like"/>
    <property type="match status" value="1"/>
</dbReference>
<proteinExistence type="predicted"/>
<evidence type="ECO:0000313" key="1">
    <source>
        <dbReference type="EnsemblMetazoa" id="PPA36483.1"/>
    </source>
</evidence>
<keyword evidence="2" id="KW-1185">Reference proteome</keyword>
<dbReference type="InterPro" id="IPR019423">
    <property type="entry name" value="7TM_GPCR_serpentine_rcpt_Srj"/>
</dbReference>
<gene>
    <name evidence="1" type="primary">WBGene00274852</name>
</gene>
<dbReference type="Proteomes" id="UP000005239">
    <property type="component" value="Unassembled WGS sequence"/>
</dbReference>
<reference evidence="1" key="2">
    <citation type="submission" date="2022-06" db="UniProtKB">
        <authorList>
            <consortium name="EnsemblMetazoa"/>
        </authorList>
    </citation>
    <scope>IDENTIFICATION</scope>
    <source>
        <strain evidence="1">PS312</strain>
    </source>
</reference>
<sequence length="341" mass="38784">MLTHASIFDSPAKNTFYIIYHHVSIVISLIVNATLITLILKYSRKEMGAYRYLLLTFASFDIYYGIVHFLVMPIPEGWGNAFLMGAHGYVTGKLAVSWFAAVHSHSFIVLVFHFLYRLLAVRGSYYIQYFKKFWCFQAQMMCVAAVGAVWFCVIHYLYDADKFVTDYVEPILKNHTIASSLPLEDYTTAVFWSNGTFSGPRWKPICGFFIMSVTMCSAYGFMIFAAHKIRRLMMTASASLSKKTVSLQKQLMLALMYQTILPLVTAYSPPLIAVSAPFFGISLSVTNLTSILCGAHPWLDGCVIIWAITEYRMHLLHFLRIRKKSDTVEIISSKNSINSKY</sequence>
<organism evidence="1 2">
    <name type="scientific">Pristionchus pacificus</name>
    <name type="common">Parasitic nematode worm</name>
    <dbReference type="NCBI Taxonomy" id="54126"/>
    <lineage>
        <taxon>Eukaryota</taxon>
        <taxon>Metazoa</taxon>
        <taxon>Ecdysozoa</taxon>
        <taxon>Nematoda</taxon>
        <taxon>Chromadorea</taxon>
        <taxon>Rhabditida</taxon>
        <taxon>Rhabditina</taxon>
        <taxon>Diplogasteromorpha</taxon>
        <taxon>Diplogasteroidea</taxon>
        <taxon>Neodiplogasteridae</taxon>
        <taxon>Pristionchus</taxon>
    </lineage>
</organism>
<dbReference type="InterPro" id="IPR019428">
    <property type="entry name" value="7TM_GPCR_serpentine_rcpt_Str"/>
</dbReference>
<dbReference type="PANTHER" id="PTHR45907:SF16">
    <property type="entry name" value="SERPENTINE RECEPTOR, CLASS J"/>
    <property type="match status" value="1"/>
</dbReference>